<accession>A0A653BRD9</accession>
<dbReference type="SUPFAM" id="SSF50978">
    <property type="entry name" value="WD40 repeat-like"/>
    <property type="match status" value="1"/>
</dbReference>
<dbReference type="Gene3D" id="2.130.10.10">
    <property type="entry name" value="YVTN repeat-like/Quinoprotein amine dehydrogenase"/>
    <property type="match status" value="2"/>
</dbReference>
<dbReference type="AlphaFoldDB" id="A0A653BRD9"/>
<evidence type="ECO:0000313" key="9">
    <source>
        <dbReference type="EMBL" id="VEN38080.1"/>
    </source>
</evidence>
<evidence type="ECO:0000256" key="4">
    <source>
        <dbReference type="ARBA" id="ARBA00022737"/>
    </source>
</evidence>
<dbReference type="SUPFAM" id="SSF82171">
    <property type="entry name" value="DPP6 N-terminal domain-like"/>
    <property type="match status" value="1"/>
</dbReference>
<dbReference type="Proteomes" id="UP000410492">
    <property type="component" value="Unassembled WGS sequence"/>
</dbReference>
<dbReference type="PANTHER" id="PTHR14885:SF3">
    <property type="entry name" value="CILIA- AND FLAGELLA-ASSOCIATED PROTEIN 44"/>
    <property type="match status" value="1"/>
</dbReference>
<keyword evidence="6" id="KW-0206">Cytoskeleton</keyword>
<feature type="compositionally biased region" description="Acidic residues" evidence="8">
    <location>
        <begin position="58"/>
        <end position="68"/>
    </location>
</feature>
<dbReference type="InterPro" id="IPR036322">
    <property type="entry name" value="WD40_repeat_dom_sf"/>
</dbReference>
<evidence type="ECO:0000256" key="2">
    <source>
        <dbReference type="ARBA" id="ARBA00022490"/>
    </source>
</evidence>
<keyword evidence="10" id="KW-1185">Reference proteome</keyword>
<keyword evidence="7" id="KW-0966">Cell projection</keyword>
<keyword evidence="2" id="KW-0963">Cytoplasm</keyword>
<evidence type="ECO:0000313" key="10">
    <source>
        <dbReference type="Proteomes" id="UP000410492"/>
    </source>
</evidence>
<feature type="compositionally biased region" description="Acidic residues" evidence="8">
    <location>
        <begin position="1"/>
        <end position="12"/>
    </location>
</feature>
<keyword evidence="5" id="KW-0175">Coiled coil</keyword>
<gene>
    <name evidence="9" type="ORF">CALMAC_LOCUS3102</name>
</gene>
<evidence type="ECO:0000256" key="7">
    <source>
        <dbReference type="ARBA" id="ARBA00023273"/>
    </source>
</evidence>
<evidence type="ECO:0000256" key="5">
    <source>
        <dbReference type="ARBA" id="ARBA00023054"/>
    </source>
</evidence>
<keyword evidence="4" id="KW-0677">Repeat</keyword>
<dbReference type="InterPro" id="IPR015943">
    <property type="entry name" value="WD40/YVTN_repeat-like_dom_sf"/>
</dbReference>
<feature type="non-terminal residue" evidence="9">
    <location>
        <position position="869"/>
    </location>
</feature>
<dbReference type="GO" id="GO:0003341">
    <property type="term" value="P:cilium movement"/>
    <property type="evidence" value="ECO:0007669"/>
    <property type="project" value="UniProtKB-ARBA"/>
</dbReference>
<dbReference type="Pfam" id="PF00400">
    <property type="entry name" value="WD40"/>
    <property type="match status" value="2"/>
</dbReference>
<comment type="subcellular location">
    <subcellularLocation>
        <location evidence="1">Cytoplasm</location>
        <location evidence="1">Cytoskeleton</location>
        <location evidence="1">Cilium axoneme</location>
    </subcellularLocation>
</comment>
<name>A0A653BRD9_CALMS</name>
<dbReference type="InterPro" id="IPR001680">
    <property type="entry name" value="WD40_rpt"/>
</dbReference>
<sequence>MSDTDENLEDIPTDAPTDDDKTSNDGSEDQEAEGDQQKKAKDAEDVDEEEEEKHGEEEVVEEEEEPEYYDPNLYISEASIGKNGTLPLDIVEFDFSYGYDCRKNFNLVVLDGDTLCFASGNFINFFSVPTKKIWFRRSALGGGIGHIRKNPNPEYPHFAVAECGIKPIIIVYVWPSLEINCILRGGATRTYTNLDYSPDGELLVSQSGEPDYRITVWDWKKHKILLRNKSYVNDVFRVKFSPYVPGHITTGGVAHIKFWRMVETFTGLKLKGEVGRFGRTEYSDILGVLPMPDEKVVSGCTWGNILIWDGGLITLEVFRSSRKKCHDKQIVQFFYNDGELWSVSQDGHVRVWWYEKIDQADPPDDDRVILLDPSYDFYTPGLSLYCVEKRYPHNTEDSWFYGQDGNGGIWLLDFNTDGDSKPSVLLYKSHAGQVRDIASCPFSHYFASLGEGGRLFIYNYLTKTLVYEYTFPASGRCLEWLPIKISGTGDVLLGGFDDGQIRVFRIDLRNEQSIKLVVQQIIKPHNKPLTQISINQKGTLLVSAGEDSRIFVMKMYRNQYASELLEPIGYVDTPDIVTCITWHPEASHEVLVGCLKGHMMQVAVPEEPQDYTGVSFELKVEPIYKRFSSYKSQIRRDIKIRQIEAKKAKKVARKRKEMERIKKENPGLEIDEEVFLADSDTEEELEPLFFPDVPNKILWLKYTEDLTIWLSVGGYDAGYIYEYTMDQKDDIPLKFRMVADGDDIEISSYVYTYNKEYLVFAMEDGSIRVNKVNKDDFRDLSDYWRLSMHDNQNGFVPKMCFSYDEQFFFSCGHDGNVFSYTFKPNHYSYPEPETPEDRVNFPLMCEEDVTANYTKLSLEETKIKAENDR</sequence>
<evidence type="ECO:0000256" key="3">
    <source>
        <dbReference type="ARBA" id="ARBA00022574"/>
    </source>
</evidence>
<dbReference type="OrthoDB" id="1935234at2759"/>
<proteinExistence type="predicted"/>
<protein>
    <submittedName>
        <fullName evidence="9">Uncharacterized protein</fullName>
    </submittedName>
</protein>
<evidence type="ECO:0000256" key="1">
    <source>
        <dbReference type="ARBA" id="ARBA00004430"/>
    </source>
</evidence>
<dbReference type="PANTHER" id="PTHR14885">
    <property type="entry name" value="CILIA- AND FLAGELLA-ASSOCIATED PROTEIN 43-RELATED"/>
    <property type="match status" value="1"/>
</dbReference>
<dbReference type="GO" id="GO:0005930">
    <property type="term" value="C:axoneme"/>
    <property type="evidence" value="ECO:0007669"/>
    <property type="project" value="UniProtKB-SubCell"/>
</dbReference>
<reference evidence="9 10" key="1">
    <citation type="submission" date="2019-01" db="EMBL/GenBank/DDBJ databases">
        <authorList>
            <person name="Sayadi A."/>
        </authorList>
    </citation>
    <scope>NUCLEOTIDE SEQUENCE [LARGE SCALE GENOMIC DNA]</scope>
</reference>
<feature type="region of interest" description="Disordered" evidence="8">
    <location>
        <begin position="1"/>
        <end position="68"/>
    </location>
</feature>
<dbReference type="EMBL" id="CAACVG010004068">
    <property type="protein sequence ID" value="VEN38080.1"/>
    <property type="molecule type" value="Genomic_DNA"/>
</dbReference>
<evidence type="ECO:0000256" key="6">
    <source>
        <dbReference type="ARBA" id="ARBA00023212"/>
    </source>
</evidence>
<dbReference type="SMART" id="SM00320">
    <property type="entry name" value="WD40"/>
    <property type="match status" value="9"/>
</dbReference>
<evidence type="ECO:0000256" key="8">
    <source>
        <dbReference type="SAM" id="MobiDB-lite"/>
    </source>
</evidence>
<keyword evidence="3" id="KW-0853">WD repeat</keyword>
<organism evidence="9 10">
    <name type="scientific">Callosobruchus maculatus</name>
    <name type="common">Southern cowpea weevil</name>
    <name type="synonym">Pulse bruchid</name>
    <dbReference type="NCBI Taxonomy" id="64391"/>
    <lineage>
        <taxon>Eukaryota</taxon>
        <taxon>Metazoa</taxon>
        <taxon>Ecdysozoa</taxon>
        <taxon>Arthropoda</taxon>
        <taxon>Hexapoda</taxon>
        <taxon>Insecta</taxon>
        <taxon>Pterygota</taxon>
        <taxon>Neoptera</taxon>
        <taxon>Endopterygota</taxon>
        <taxon>Coleoptera</taxon>
        <taxon>Polyphaga</taxon>
        <taxon>Cucujiformia</taxon>
        <taxon>Chrysomeloidea</taxon>
        <taxon>Chrysomelidae</taxon>
        <taxon>Bruchinae</taxon>
        <taxon>Bruchini</taxon>
        <taxon>Callosobruchus</taxon>
    </lineage>
</organism>